<dbReference type="EMBL" id="JAPQKP010000002">
    <property type="protein sequence ID" value="KAJ5205723.1"/>
    <property type="molecule type" value="Genomic_DNA"/>
</dbReference>
<dbReference type="GO" id="GO:0046933">
    <property type="term" value="F:proton-transporting ATP synthase activity, rotational mechanism"/>
    <property type="evidence" value="ECO:0007669"/>
    <property type="project" value="TreeGrafter"/>
</dbReference>
<sequence>MVVARLGLFLLPPPSAFFGSLALRINPRQDELHCPPRSLDLDPPPRSPPLTRLSSAFTTDTFSIKAIGAAQDAARMERVVTFYAGLPRGPAAAVKPTGLIGRYQARYFNGKNASGVPFIHAIGGILILGYSMEYYFHLRHHKNHPH</sequence>
<organism evidence="1 2">
    <name type="scientific">Penicillium cf. griseofulvum</name>
    <dbReference type="NCBI Taxonomy" id="2972120"/>
    <lineage>
        <taxon>Eukaryota</taxon>
        <taxon>Fungi</taxon>
        <taxon>Dikarya</taxon>
        <taxon>Ascomycota</taxon>
        <taxon>Pezizomycotina</taxon>
        <taxon>Eurotiomycetes</taxon>
        <taxon>Eurotiomycetidae</taxon>
        <taxon>Eurotiales</taxon>
        <taxon>Aspergillaceae</taxon>
        <taxon>Penicillium</taxon>
    </lineage>
</organism>
<accession>A0A9W9MQT2</accession>
<reference evidence="1" key="2">
    <citation type="journal article" date="2023" name="IMA Fungus">
        <title>Comparative genomic study of the Penicillium genus elucidates a diverse pangenome and 15 lateral gene transfer events.</title>
        <authorList>
            <person name="Petersen C."/>
            <person name="Sorensen T."/>
            <person name="Nielsen M.R."/>
            <person name="Sondergaard T.E."/>
            <person name="Sorensen J.L."/>
            <person name="Fitzpatrick D.A."/>
            <person name="Frisvad J.C."/>
            <person name="Nielsen K.L."/>
        </authorList>
    </citation>
    <scope>NUCLEOTIDE SEQUENCE</scope>
    <source>
        <strain evidence="1">IBT 16849</strain>
    </source>
</reference>
<comment type="caution">
    <text evidence="1">The sequence shown here is derived from an EMBL/GenBank/DDBJ whole genome shotgun (WGS) entry which is preliminary data.</text>
</comment>
<dbReference type="PANTHER" id="PTHR28161">
    <property type="entry name" value="ATP SYNTHASE SUBUNIT F, MITOCHONDRIAL"/>
    <property type="match status" value="1"/>
</dbReference>
<gene>
    <name evidence="1" type="ORF">N7472_002171</name>
</gene>
<dbReference type="PANTHER" id="PTHR28161:SF1">
    <property type="entry name" value="ATP SYNTHASE SUBUNIT F, MITOCHONDRIAL"/>
    <property type="match status" value="1"/>
</dbReference>
<dbReference type="Proteomes" id="UP001150879">
    <property type="component" value="Unassembled WGS sequence"/>
</dbReference>
<reference evidence="1" key="1">
    <citation type="submission" date="2022-11" db="EMBL/GenBank/DDBJ databases">
        <authorList>
            <person name="Petersen C."/>
        </authorList>
    </citation>
    <scope>NUCLEOTIDE SEQUENCE</scope>
    <source>
        <strain evidence="1">IBT 16849</strain>
    </source>
</reference>
<evidence type="ECO:0000313" key="1">
    <source>
        <dbReference type="EMBL" id="KAJ5205723.1"/>
    </source>
</evidence>
<dbReference type="AlphaFoldDB" id="A0A9W9MQT2"/>
<evidence type="ECO:0008006" key="3">
    <source>
        <dbReference type="Google" id="ProtNLM"/>
    </source>
</evidence>
<proteinExistence type="predicted"/>
<evidence type="ECO:0000313" key="2">
    <source>
        <dbReference type="Proteomes" id="UP001150879"/>
    </source>
</evidence>
<keyword evidence="2" id="KW-1185">Reference proteome</keyword>
<name>A0A9W9MQT2_9EURO</name>
<dbReference type="Pfam" id="PF10791">
    <property type="entry name" value="F1F0-ATPsyn_F"/>
    <property type="match status" value="1"/>
</dbReference>
<dbReference type="InterPro" id="IPR019727">
    <property type="entry name" value="ATP_synth_F0_fsu_mt_fun"/>
</dbReference>
<protein>
    <recommendedName>
        <fullName evidence="3">Mitochondrial F1F0 ATP synthase subunit F</fullName>
    </recommendedName>
</protein>